<dbReference type="AlphaFoldDB" id="A0A6B2LLE9"/>
<name>A0A6B2LLE9_9EUKA</name>
<dbReference type="EMBL" id="GIBP01009000">
    <property type="protein sequence ID" value="NDV37969.1"/>
    <property type="molecule type" value="Transcribed_RNA"/>
</dbReference>
<sequence length="168" mass="19057">MERLFKKVLDPTIAKLYYPAYNTLLSAHFPVTEGYGIDPRRCPIDDVDPSIQFTMTFVVLKEFAPVLFIAVQAPANLRLGTYRAAADTEVRSFYNSELNQCPLDELHGISVFGTKMGFYVGNKRTSEVMPSEVSRPPLDWWDNDILELEGANKLRLLFDSIKSSCQKI</sequence>
<evidence type="ECO:0000313" key="1">
    <source>
        <dbReference type="EMBL" id="NDV37969.1"/>
    </source>
</evidence>
<organism evidence="1">
    <name type="scientific">Arcella intermedia</name>
    <dbReference type="NCBI Taxonomy" id="1963864"/>
    <lineage>
        <taxon>Eukaryota</taxon>
        <taxon>Amoebozoa</taxon>
        <taxon>Tubulinea</taxon>
        <taxon>Elardia</taxon>
        <taxon>Arcellinida</taxon>
        <taxon>Sphaerothecina</taxon>
        <taxon>Arcellidae</taxon>
        <taxon>Arcella</taxon>
    </lineage>
</organism>
<reference evidence="1" key="1">
    <citation type="journal article" date="2020" name="J. Eukaryot. Microbiol.">
        <title>De novo Sequencing, Assembly and Annotation of the Transcriptome for the Free-Living Testate Amoeba Arcella intermedia.</title>
        <authorList>
            <person name="Ribeiro G.M."/>
            <person name="Porfirio-Sousa A.L."/>
            <person name="Maurer-Alcala X.X."/>
            <person name="Katz L.A."/>
            <person name="Lahr D.J.G."/>
        </authorList>
    </citation>
    <scope>NUCLEOTIDE SEQUENCE</scope>
</reference>
<proteinExistence type="predicted"/>
<protein>
    <submittedName>
        <fullName evidence="1">Uncharacterized protein</fullName>
    </submittedName>
</protein>
<accession>A0A6B2LLE9</accession>